<protein>
    <submittedName>
        <fullName evidence="1">Uncharacterized protein</fullName>
    </submittedName>
</protein>
<accession>A0A8X6N4N7</accession>
<sequence length="155" mass="17461">MEELIEPIGNLKVKKQPGSDNVFPEFLKHFRREAQNAVLLLYNTFGNEKTGIPPIGTYTKPILICGREALISAPQNKVDVLERTQNKSLRLITGAVVSTPIVDLQFYTSNPPVAVEIKKQTVNTLVRKKVSQRANWRNDWQKNLLKPQTSPGRGL</sequence>
<gene>
    <name evidence="1" type="ORF">NPIL_28401</name>
</gene>
<proteinExistence type="predicted"/>
<dbReference type="AlphaFoldDB" id="A0A8X6N4N7"/>
<evidence type="ECO:0000313" key="1">
    <source>
        <dbReference type="EMBL" id="GFS94022.1"/>
    </source>
</evidence>
<evidence type="ECO:0000313" key="2">
    <source>
        <dbReference type="Proteomes" id="UP000887013"/>
    </source>
</evidence>
<dbReference type="Proteomes" id="UP000887013">
    <property type="component" value="Unassembled WGS sequence"/>
</dbReference>
<name>A0A8X6N4N7_NEPPI</name>
<keyword evidence="2" id="KW-1185">Reference proteome</keyword>
<dbReference type="OrthoDB" id="7437619at2759"/>
<comment type="caution">
    <text evidence="1">The sequence shown here is derived from an EMBL/GenBank/DDBJ whole genome shotgun (WGS) entry which is preliminary data.</text>
</comment>
<dbReference type="EMBL" id="BMAW01054019">
    <property type="protein sequence ID" value="GFS94022.1"/>
    <property type="molecule type" value="Genomic_DNA"/>
</dbReference>
<organism evidence="1 2">
    <name type="scientific">Nephila pilipes</name>
    <name type="common">Giant wood spider</name>
    <name type="synonym">Nephila maculata</name>
    <dbReference type="NCBI Taxonomy" id="299642"/>
    <lineage>
        <taxon>Eukaryota</taxon>
        <taxon>Metazoa</taxon>
        <taxon>Ecdysozoa</taxon>
        <taxon>Arthropoda</taxon>
        <taxon>Chelicerata</taxon>
        <taxon>Arachnida</taxon>
        <taxon>Araneae</taxon>
        <taxon>Araneomorphae</taxon>
        <taxon>Entelegynae</taxon>
        <taxon>Araneoidea</taxon>
        <taxon>Nephilidae</taxon>
        <taxon>Nephila</taxon>
    </lineage>
</organism>
<reference evidence="1" key="1">
    <citation type="submission" date="2020-08" db="EMBL/GenBank/DDBJ databases">
        <title>Multicomponent nature underlies the extraordinary mechanical properties of spider dragline silk.</title>
        <authorList>
            <person name="Kono N."/>
            <person name="Nakamura H."/>
            <person name="Mori M."/>
            <person name="Yoshida Y."/>
            <person name="Ohtoshi R."/>
            <person name="Malay A.D."/>
            <person name="Moran D.A.P."/>
            <person name="Tomita M."/>
            <person name="Numata K."/>
            <person name="Arakawa K."/>
        </authorList>
    </citation>
    <scope>NUCLEOTIDE SEQUENCE</scope>
</reference>